<dbReference type="GO" id="GO:0070403">
    <property type="term" value="F:NAD+ binding"/>
    <property type="evidence" value="ECO:0007669"/>
    <property type="project" value="InterPro"/>
</dbReference>
<dbReference type="AlphaFoldDB" id="A0A239HFD9"/>
<accession>A0A239HFD9</accession>
<protein>
    <submittedName>
        <fullName evidence="2">3-hydroxybutyryl-CoA dehydrogenase</fullName>
    </submittedName>
</protein>
<keyword evidence="3" id="KW-1185">Reference proteome</keyword>
<evidence type="ECO:0000313" key="2">
    <source>
        <dbReference type="EMBL" id="SNS79861.1"/>
    </source>
</evidence>
<dbReference type="Proteomes" id="UP000198356">
    <property type="component" value="Unassembled WGS sequence"/>
</dbReference>
<organism evidence="2 3">
    <name type="scientific">Granulicella rosea</name>
    <dbReference type="NCBI Taxonomy" id="474952"/>
    <lineage>
        <taxon>Bacteria</taxon>
        <taxon>Pseudomonadati</taxon>
        <taxon>Acidobacteriota</taxon>
        <taxon>Terriglobia</taxon>
        <taxon>Terriglobales</taxon>
        <taxon>Acidobacteriaceae</taxon>
        <taxon>Granulicella</taxon>
    </lineage>
</organism>
<dbReference type="InterPro" id="IPR006176">
    <property type="entry name" value="3-OHacyl-CoA_DH_NAD-bd"/>
</dbReference>
<dbReference type="SUPFAM" id="SSF51735">
    <property type="entry name" value="NAD(P)-binding Rossmann-fold domains"/>
    <property type="match status" value="1"/>
</dbReference>
<reference evidence="2 3" key="1">
    <citation type="submission" date="2017-06" db="EMBL/GenBank/DDBJ databases">
        <authorList>
            <person name="Kim H.J."/>
            <person name="Triplett B.A."/>
        </authorList>
    </citation>
    <scope>NUCLEOTIDE SEQUENCE [LARGE SCALE GENOMIC DNA]</scope>
    <source>
        <strain evidence="2 3">DSM 18704</strain>
    </source>
</reference>
<name>A0A239HFD9_9BACT</name>
<dbReference type="Gene3D" id="3.40.50.720">
    <property type="entry name" value="NAD(P)-binding Rossmann-like Domain"/>
    <property type="match status" value="1"/>
</dbReference>
<gene>
    <name evidence="2" type="ORF">SAMN05421770_102373</name>
</gene>
<dbReference type="InterPro" id="IPR036291">
    <property type="entry name" value="NAD(P)-bd_dom_sf"/>
</dbReference>
<dbReference type="GO" id="GO:0006631">
    <property type="term" value="P:fatty acid metabolic process"/>
    <property type="evidence" value="ECO:0007669"/>
    <property type="project" value="InterPro"/>
</dbReference>
<dbReference type="PANTHER" id="PTHR48075">
    <property type="entry name" value="3-HYDROXYACYL-COA DEHYDROGENASE FAMILY PROTEIN"/>
    <property type="match status" value="1"/>
</dbReference>
<dbReference type="EMBL" id="FZOU01000002">
    <property type="protein sequence ID" value="SNS79861.1"/>
    <property type="molecule type" value="Genomic_DNA"/>
</dbReference>
<dbReference type="Pfam" id="PF02737">
    <property type="entry name" value="3HCDH_N"/>
    <property type="match status" value="1"/>
</dbReference>
<feature type="domain" description="3-hydroxyacyl-CoA dehydrogenase NAD binding" evidence="1">
    <location>
        <begin position="51"/>
        <end position="130"/>
    </location>
</feature>
<dbReference type="RefSeq" id="WP_089407862.1">
    <property type="nucleotide sequence ID" value="NZ_FZOU01000002.1"/>
</dbReference>
<sequence length="190" mass="20118">MTQLSGTPAPHGITVAVIGAGVLGRSFALACATAGFRVILEDVMPSKLRRAESDFASLGQSVELASTVEAAVREADIVVDFVPDELESKLEILSLVDRMAPPKTVMCTPSETLSITDLSSCTYRPDRCVMIRGVLNAAPGQGVNLLYAREIATPTMDLATALLVALGYAVEAEFDPDLPMLMKNQGYAVS</sequence>
<dbReference type="OrthoDB" id="111083at2"/>
<dbReference type="GO" id="GO:0016491">
    <property type="term" value="F:oxidoreductase activity"/>
    <property type="evidence" value="ECO:0007669"/>
    <property type="project" value="TreeGrafter"/>
</dbReference>
<proteinExistence type="predicted"/>
<evidence type="ECO:0000259" key="1">
    <source>
        <dbReference type="Pfam" id="PF02737"/>
    </source>
</evidence>
<dbReference type="PANTHER" id="PTHR48075:SF5">
    <property type="entry name" value="3-HYDROXYBUTYRYL-COA DEHYDROGENASE"/>
    <property type="match status" value="1"/>
</dbReference>
<evidence type="ECO:0000313" key="3">
    <source>
        <dbReference type="Proteomes" id="UP000198356"/>
    </source>
</evidence>